<dbReference type="Proteomes" id="UP001597262">
    <property type="component" value="Unassembled WGS sequence"/>
</dbReference>
<name>A0ABW3S6K0_9BACL</name>
<accession>A0ABW3S6K0</accession>
<organism evidence="1 2">
    <name type="scientific">Paenibacillus puldeungensis</name>
    <dbReference type="NCBI Taxonomy" id="696536"/>
    <lineage>
        <taxon>Bacteria</taxon>
        <taxon>Bacillati</taxon>
        <taxon>Bacillota</taxon>
        <taxon>Bacilli</taxon>
        <taxon>Bacillales</taxon>
        <taxon>Paenibacillaceae</taxon>
        <taxon>Paenibacillus</taxon>
    </lineage>
</organism>
<dbReference type="EMBL" id="JBHTLM010000037">
    <property type="protein sequence ID" value="MFD1179651.1"/>
    <property type="molecule type" value="Genomic_DNA"/>
</dbReference>
<evidence type="ECO:0000313" key="2">
    <source>
        <dbReference type="Proteomes" id="UP001597262"/>
    </source>
</evidence>
<gene>
    <name evidence="1" type="ORF">ACFQ3W_25590</name>
</gene>
<proteinExistence type="predicted"/>
<sequence>MKLVDEAITFYKKRIDERPCFESIRHLTPWKQIGEGDKHVAVVEKMKNGVPTVYMIRGKRYVCDNKSTFKGARA</sequence>
<protein>
    <submittedName>
        <fullName evidence="1">Uncharacterized protein</fullName>
    </submittedName>
</protein>
<keyword evidence="2" id="KW-1185">Reference proteome</keyword>
<comment type="caution">
    <text evidence="1">The sequence shown here is derived from an EMBL/GenBank/DDBJ whole genome shotgun (WGS) entry which is preliminary data.</text>
</comment>
<evidence type="ECO:0000313" key="1">
    <source>
        <dbReference type="EMBL" id="MFD1179651.1"/>
    </source>
</evidence>
<reference evidence="2" key="1">
    <citation type="journal article" date="2019" name="Int. J. Syst. Evol. Microbiol.">
        <title>The Global Catalogue of Microorganisms (GCM) 10K type strain sequencing project: providing services to taxonomists for standard genome sequencing and annotation.</title>
        <authorList>
            <consortium name="The Broad Institute Genomics Platform"/>
            <consortium name="The Broad Institute Genome Sequencing Center for Infectious Disease"/>
            <person name="Wu L."/>
            <person name="Ma J."/>
        </authorList>
    </citation>
    <scope>NUCLEOTIDE SEQUENCE [LARGE SCALE GENOMIC DNA]</scope>
    <source>
        <strain evidence="2">CCUG 59189</strain>
    </source>
</reference>